<keyword evidence="3 4" id="KW-0349">Heme</keyword>
<keyword evidence="4" id="KW-0503">Monooxygenase</keyword>
<dbReference type="PRINTS" id="PR00385">
    <property type="entry name" value="P450"/>
</dbReference>
<comment type="cofactor">
    <cofactor evidence="1 3">
        <name>heme</name>
        <dbReference type="ChEBI" id="CHEBI:30413"/>
    </cofactor>
</comment>
<organism evidence="5 6">
    <name type="scientific">Sapientia aquatica</name>
    <dbReference type="NCBI Taxonomy" id="1549640"/>
    <lineage>
        <taxon>Bacteria</taxon>
        <taxon>Pseudomonadati</taxon>
        <taxon>Pseudomonadota</taxon>
        <taxon>Betaproteobacteria</taxon>
        <taxon>Burkholderiales</taxon>
        <taxon>Oxalobacteraceae</taxon>
        <taxon>Sapientia</taxon>
    </lineage>
</organism>
<dbReference type="InterPro" id="IPR001128">
    <property type="entry name" value="Cyt_P450"/>
</dbReference>
<dbReference type="Gene3D" id="1.10.630.10">
    <property type="entry name" value="Cytochrome P450"/>
    <property type="match status" value="1"/>
</dbReference>
<evidence type="ECO:0000256" key="4">
    <source>
        <dbReference type="RuleBase" id="RU000461"/>
    </source>
</evidence>
<evidence type="ECO:0000256" key="1">
    <source>
        <dbReference type="ARBA" id="ARBA00001971"/>
    </source>
</evidence>
<feature type="binding site" description="axial binding residue" evidence="3">
    <location>
        <position position="428"/>
    </location>
    <ligand>
        <name>heme</name>
        <dbReference type="ChEBI" id="CHEBI:30413"/>
    </ligand>
    <ligandPart>
        <name>Fe</name>
        <dbReference type="ChEBI" id="CHEBI:18248"/>
    </ligandPart>
</feature>
<dbReference type="InterPro" id="IPR017972">
    <property type="entry name" value="Cyt_P450_CS"/>
</dbReference>
<dbReference type="GO" id="GO:0016705">
    <property type="term" value="F:oxidoreductase activity, acting on paired donors, with incorporation or reduction of molecular oxygen"/>
    <property type="evidence" value="ECO:0007669"/>
    <property type="project" value="InterPro"/>
</dbReference>
<dbReference type="GO" id="GO:0005506">
    <property type="term" value="F:iron ion binding"/>
    <property type="evidence" value="ECO:0007669"/>
    <property type="project" value="InterPro"/>
</dbReference>
<dbReference type="GO" id="GO:0004497">
    <property type="term" value="F:monooxygenase activity"/>
    <property type="evidence" value="ECO:0007669"/>
    <property type="project" value="UniProtKB-KW"/>
</dbReference>
<dbReference type="Pfam" id="PF00067">
    <property type="entry name" value="p450"/>
    <property type="match status" value="1"/>
</dbReference>
<dbReference type="RefSeq" id="WP_133330543.1">
    <property type="nucleotide sequence ID" value="NZ_SMYL01000011.1"/>
</dbReference>
<dbReference type="OrthoDB" id="9764248at2"/>
<dbReference type="Proteomes" id="UP000294829">
    <property type="component" value="Unassembled WGS sequence"/>
</dbReference>
<dbReference type="SUPFAM" id="SSF48264">
    <property type="entry name" value="Cytochrome P450"/>
    <property type="match status" value="1"/>
</dbReference>
<dbReference type="GO" id="GO:0020037">
    <property type="term" value="F:heme binding"/>
    <property type="evidence" value="ECO:0007669"/>
    <property type="project" value="InterPro"/>
</dbReference>
<evidence type="ECO:0000256" key="3">
    <source>
        <dbReference type="PIRSR" id="PIRSR602401-1"/>
    </source>
</evidence>
<gene>
    <name evidence="5" type="ORF">E2I14_16445</name>
</gene>
<reference evidence="5 6" key="1">
    <citation type="submission" date="2019-03" db="EMBL/GenBank/DDBJ databases">
        <title>Sapientia aquatica gen. nov., sp. nov., isolated from a crater lake.</title>
        <authorList>
            <person name="Felfoldi T."/>
            <person name="Szabo A."/>
            <person name="Toth E."/>
            <person name="Schumann P."/>
            <person name="Keki Z."/>
            <person name="Marialigeti K."/>
            <person name="Mathe I."/>
        </authorList>
    </citation>
    <scope>NUCLEOTIDE SEQUENCE [LARGE SCALE GENOMIC DNA]</scope>
    <source>
        <strain evidence="5 6">SA-152</strain>
    </source>
</reference>
<dbReference type="AlphaFoldDB" id="A0A4R5VV95"/>
<comment type="similarity">
    <text evidence="2 4">Belongs to the cytochrome P450 family.</text>
</comment>
<keyword evidence="3 4" id="KW-0408">Iron</keyword>
<proteinExistence type="inferred from homology"/>
<dbReference type="PANTHER" id="PTHR24305:SF166">
    <property type="entry name" value="CYTOCHROME P450 12A4, MITOCHONDRIAL-RELATED"/>
    <property type="match status" value="1"/>
</dbReference>
<keyword evidence="3 4" id="KW-0479">Metal-binding</keyword>
<dbReference type="InterPro" id="IPR002401">
    <property type="entry name" value="Cyt_P450_E_grp-I"/>
</dbReference>
<sequence>MSTDQTAVAEPMLRRLADLPSPKGLPLIGNALDIVPHLFHQKLEQWSREFGAYFVVKLGARRLLVISDHQVIAKNLRERPDGFDRTQRLAETWKDMGLQVGVFGANGEVWKKMRRMAMSAFDPAHVKAYFPAMIKVTDRLESRWKKSLGSDIDLQADLMRFTVDTITGLAFGHDVNTLESGDDIIQSHLDKIFPAVHKRNLAVFRYWRYFRLPSDRALDRSVAEVNAAIDRFVAQGRERLRQHPELRQHPSNLLEAMINAADQGDSGLNDNDVAGNVLTMLLAGEDTTANSLAWLLSLLWANPSTLATLQQELRSKLDGETSYSIDKLNDLDYLDACINESMRLKPVAPMIPLQTLKEMVIGDVEVPTGTLVFNLMRRDSVEDSHIPNAAQFDPQRWLSTSEAAQTAGQAISSVKRISMPFGAGPRICPGRYLALLEMKIAMAMLLTRFDIDSITAPNGKEPEEHMAFTMAPVGLKMRLKLRK</sequence>
<evidence type="ECO:0000256" key="2">
    <source>
        <dbReference type="ARBA" id="ARBA00010617"/>
    </source>
</evidence>
<dbReference type="InterPro" id="IPR036396">
    <property type="entry name" value="Cyt_P450_sf"/>
</dbReference>
<name>A0A4R5VV95_9BURK</name>
<comment type="caution">
    <text evidence="5">The sequence shown here is derived from an EMBL/GenBank/DDBJ whole genome shotgun (WGS) entry which is preliminary data.</text>
</comment>
<dbReference type="PROSITE" id="PS00086">
    <property type="entry name" value="CYTOCHROME_P450"/>
    <property type="match status" value="1"/>
</dbReference>
<keyword evidence="6" id="KW-1185">Reference proteome</keyword>
<dbReference type="EMBL" id="SMYL01000011">
    <property type="protein sequence ID" value="TDK62593.1"/>
    <property type="molecule type" value="Genomic_DNA"/>
</dbReference>
<evidence type="ECO:0000313" key="6">
    <source>
        <dbReference type="Proteomes" id="UP000294829"/>
    </source>
</evidence>
<accession>A0A4R5VV95</accession>
<dbReference type="PRINTS" id="PR00463">
    <property type="entry name" value="EP450I"/>
</dbReference>
<evidence type="ECO:0000313" key="5">
    <source>
        <dbReference type="EMBL" id="TDK62593.1"/>
    </source>
</evidence>
<dbReference type="InterPro" id="IPR050121">
    <property type="entry name" value="Cytochrome_P450_monoxygenase"/>
</dbReference>
<dbReference type="PANTHER" id="PTHR24305">
    <property type="entry name" value="CYTOCHROME P450"/>
    <property type="match status" value="1"/>
</dbReference>
<protein>
    <submittedName>
        <fullName evidence="5">Cytochrome P450</fullName>
    </submittedName>
</protein>
<keyword evidence="4" id="KW-0560">Oxidoreductase</keyword>